<keyword evidence="2" id="KW-0812">Transmembrane</keyword>
<feature type="transmembrane region" description="Helical" evidence="2">
    <location>
        <begin position="156"/>
        <end position="183"/>
    </location>
</feature>
<keyword evidence="2" id="KW-1133">Transmembrane helix</keyword>
<feature type="transmembrane region" description="Helical" evidence="2">
    <location>
        <begin position="75"/>
        <end position="92"/>
    </location>
</feature>
<evidence type="ECO:0000256" key="1">
    <source>
        <dbReference type="SAM" id="MobiDB-lite"/>
    </source>
</evidence>
<evidence type="ECO:0000313" key="4">
    <source>
        <dbReference type="Proteomes" id="UP001499974"/>
    </source>
</evidence>
<name>A0ABP8XR06_9ACTN</name>
<feature type="compositionally biased region" description="Basic and acidic residues" evidence="1">
    <location>
        <begin position="1"/>
        <end position="15"/>
    </location>
</feature>
<reference evidence="4" key="1">
    <citation type="journal article" date="2019" name="Int. J. Syst. Evol. Microbiol.">
        <title>The Global Catalogue of Microorganisms (GCM) 10K type strain sequencing project: providing services to taxonomists for standard genome sequencing and annotation.</title>
        <authorList>
            <consortium name="The Broad Institute Genomics Platform"/>
            <consortium name="The Broad Institute Genome Sequencing Center for Infectious Disease"/>
            <person name="Wu L."/>
            <person name="Ma J."/>
        </authorList>
    </citation>
    <scope>NUCLEOTIDE SEQUENCE [LARGE SCALE GENOMIC DNA]</scope>
    <source>
        <strain evidence="4">JCM 18531</strain>
    </source>
</reference>
<feature type="transmembrane region" description="Helical" evidence="2">
    <location>
        <begin position="104"/>
        <end position="124"/>
    </location>
</feature>
<keyword evidence="4" id="KW-1185">Reference proteome</keyword>
<feature type="transmembrane region" description="Helical" evidence="2">
    <location>
        <begin position="227"/>
        <end position="245"/>
    </location>
</feature>
<feature type="transmembrane region" description="Helical" evidence="2">
    <location>
        <begin position="131"/>
        <end position="150"/>
    </location>
</feature>
<organism evidence="3 4">
    <name type="scientific">Nocardioides conyzicola</name>
    <dbReference type="NCBI Taxonomy" id="1651781"/>
    <lineage>
        <taxon>Bacteria</taxon>
        <taxon>Bacillati</taxon>
        <taxon>Actinomycetota</taxon>
        <taxon>Actinomycetes</taxon>
        <taxon>Propionibacteriales</taxon>
        <taxon>Nocardioidaceae</taxon>
        <taxon>Nocardioides</taxon>
    </lineage>
</organism>
<feature type="region of interest" description="Disordered" evidence="1">
    <location>
        <begin position="1"/>
        <end position="61"/>
    </location>
</feature>
<accession>A0ABP8XR06</accession>
<dbReference type="InterPro" id="IPR010539">
    <property type="entry name" value="BaxI_1-like"/>
</dbReference>
<comment type="caution">
    <text evidence="3">The sequence shown here is derived from an EMBL/GenBank/DDBJ whole genome shotgun (WGS) entry which is preliminary data.</text>
</comment>
<feature type="transmembrane region" description="Helical" evidence="2">
    <location>
        <begin position="266"/>
        <end position="288"/>
    </location>
</feature>
<proteinExistence type="predicted"/>
<feature type="compositionally biased region" description="Low complexity" evidence="1">
    <location>
        <begin position="46"/>
        <end position="58"/>
    </location>
</feature>
<gene>
    <name evidence="3" type="ORF">GCM10023349_32640</name>
</gene>
<dbReference type="Pfam" id="PF12811">
    <property type="entry name" value="BaxI_1"/>
    <property type="match status" value="1"/>
</dbReference>
<dbReference type="Proteomes" id="UP001499974">
    <property type="component" value="Unassembled WGS sequence"/>
</dbReference>
<dbReference type="PANTHER" id="PTHR41282">
    <property type="entry name" value="CONSERVED TRANSMEMBRANE PROTEIN-RELATED"/>
    <property type="match status" value="1"/>
</dbReference>
<sequence length="290" mass="30704">MTRHSDDTPGLEERPMQSNNPVFRRSEEFNPAGARQTGYTDPSSWGTGTPGQPGLQTPVATGGPMTIDSVVQKTAIALGVVILTAAATWILSPGIDADTTPSDISGLIAAATVGSLLAFVLSLVNSFKRVISPALVLLFCAAEGVALGAISKVFEIQFPGIVMSAVLGTFGAFAGTLAVYKFFNIKVTDKFRRMVFAAVLGVVAISLIEVVLSLFGAEIGLFGDGKLGLIFAVLGLALGVFMLVLDFDFVEQGVANRIPDREGWRAAFAMTVSLVWIYTNLLRILAIMRD</sequence>
<keyword evidence="2" id="KW-0472">Membrane</keyword>
<dbReference type="PANTHER" id="PTHR41282:SF1">
    <property type="entry name" value="CONSERVED TRANSMEMBRANE PROTEIN-RELATED"/>
    <property type="match status" value="1"/>
</dbReference>
<feature type="transmembrane region" description="Helical" evidence="2">
    <location>
        <begin position="195"/>
        <end position="215"/>
    </location>
</feature>
<protein>
    <submittedName>
        <fullName evidence="3">Bax inhibitor-1/YccA family protein</fullName>
    </submittedName>
</protein>
<dbReference type="PIRSF" id="PIRSF009160">
    <property type="entry name" value="UCP009160"/>
    <property type="match status" value="1"/>
</dbReference>
<evidence type="ECO:0000256" key="2">
    <source>
        <dbReference type="SAM" id="Phobius"/>
    </source>
</evidence>
<evidence type="ECO:0000313" key="3">
    <source>
        <dbReference type="EMBL" id="GAA4711135.1"/>
    </source>
</evidence>
<dbReference type="EMBL" id="BAABKM010000002">
    <property type="protein sequence ID" value="GAA4711135.1"/>
    <property type="molecule type" value="Genomic_DNA"/>
</dbReference>